<sequence length="56" mass="6171">SCVYYKTPQKKLNLGDQLEIVPNNATLVINLHDVLYGVRNGVIEMVMPVTGRGKGN</sequence>
<proteinExistence type="predicted"/>
<accession>X0W035</accession>
<feature type="non-terminal residue" evidence="1">
    <location>
        <position position="1"/>
    </location>
</feature>
<dbReference type="EMBL" id="BARS01020336">
    <property type="protein sequence ID" value="GAG06091.1"/>
    <property type="molecule type" value="Genomic_DNA"/>
</dbReference>
<protein>
    <recommendedName>
        <fullName evidence="2">D-serine dehydratase-like domain-containing protein</fullName>
    </recommendedName>
</protein>
<organism evidence="1">
    <name type="scientific">marine sediment metagenome</name>
    <dbReference type="NCBI Taxonomy" id="412755"/>
    <lineage>
        <taxon>unclassified sequences</taxon>
        <taxon>metagenomes</taxon>
        <taxon>ecological metagenomes</taxon>
    </lineage>
</organism>
<comment type="caution">
    <text evidence="1">The sequence shown here is derived from an EMBL/GenBank/DDBJ whole genome shotgun (WGS) entry which is preliminary data.</text>
</comment>
<gene>
    <name evidence="1" type="ORF">S01H1_32806</name>
</gene>
<evidence type="ECO:0000313" key="1">
    <source>
        <dbReference type="EMBL" id="GAG06091.1"/>
    </source>
</evidence>
<reference evidence="1" key="1">
    <citation type="journal article" date="2014" name="Front. Microbiol.">
        <title>High frequency of phylogenetically diverse reductive dehalogenase-homologous genes in deep subseafloor sedimentary metagenomes.</title>
        <authorList>
            <person name="Kawai M."/>
            <person name="Futagami T."/>
            <person name="Toyoda A."/>
            <person name="Takaki Y."/>
            <person name="Nishi S."/>
            <person name="Hori S."/>
            <person name="Arai W."/>
            <person name="Tsubouchi T."/>
            <person name="Morono Y."/>
            <person name="Uchiyama I."/>
            <person name="Ito T."/>
            <person name="Fujiyama A."/>
            <person name="Inagaki F."/>
            <person name="Takami H."/>
        </authorList>
    </citation>
    <scope>NUCLEOTIDE SEQUENCE</scope>
    <source>
        <strain evidence="1">Expedition CK06-06</strain>
    </source>
</reference>
<dbReference type="Gene3D" id="2.40.37.20">
    <property type="entry name" value="D-serine dehydratase-like domain"/>
    <property type="match status" value="1"/>
</dbReference>
<evidence type="ECO:0008006" key="2">
    <source>
        <dbReference type="Google" id="ProtNLM"/>
    </source>
</evidence>
<name>X0W035_9ZZZZ</name>
<dbReference type="AlphaFoldDB" id="X0W035"/>
<dbReference type="InterPro" id="IPR042208">
    <property type="entry name" value="D-ser_dehydrat-like_sf"/>
</dbReference>